<evidence type="ECO:0000256" key="1">
    <source>
        <dbReference type="SAM" id="Phobius"/>
    </source>
</evidence>
<dbReference type="EMBL" id="PYAV01000004">
    <property type="protein sequence ID" value="PSL48482.1"/>
    <property type="molecule type" value="Genomic_DNA"/>
</dbReference>
<keyword evidence="3" id="KW-0255">Endonuclease</keyword>
<organism evidence="3 4">
    <name type="scientific">Salsuginibacillus halophilus</name>
    <dbReference type="NCBI Taxonomy" id="517424"/>
    <lineage>
        <taxon>Bacteria</taxon>
        <taxon>Bacillati</taxon>
        <taxon>Bacillota</taxon>
        <taxon>Bacilli</taxon>
        <taxon>Bacillales</taxon>
        <taxon>Bacillaceae</taxon>
        <taxon>Salsuginibacillus</taxon>
    </lineage>
</organism>
<evidence type="ECO:0000313" key="4">
    <source>
        <dbReference type="Proteomes" id="UP000242310"/>
    </source>
</evidence>
<dbReference type="SUPFAM" id="SSF52980">
    <property type="entry name" value="Restriction endonuclease-like"/>
    <property type="match status" value="1"/>
</dbReference>
<protein>
    <submittedName>
        <fullName evidence="3">Restriction endonuclease</fullName>
    </submittedName>
</protein>
<evidence type="ECO:0000313" key="3">
    <source>
        <dbReference type="EMBL" id="PSL48482.1"/>
    </source>
</evidence>
<keyword evidence="1" id="KW-0472">Membrane</keyword>
<dbReference type="Proteomes" id="UP000242310">
    <property type="component" value="Unassembled WGS sequence"/>
</dbReference>
<gene>
    <name evidence="3" type="ORF">B0H94_10482</name>
</gene>
<keyword evidence="4" id="KW-1185">Reference proteome</keyword>
<dbReference type="GO" id="GO:0015666">
    <property type="term" value="F:restriction endodeoxyribonuclease activity"/>
    <property type="evidence" value="ECO:0007669"/>
    <property type="project" value="TreeGrafter"/>
</dbReference>
<proteinExistence type="predicted"/>
<feature type="domain" description="Restriction endonuclease type IV Mrr" evidence="2">
    <location>
        <begin position="60"/>
        <end position="169"/>
    </location>
</feature>
<evidence type="ECO:0000259" key="2">
    <source>
        <dbReference type="Pfam" id="PF04471"/>
    </source>
</evidence>
<feature type="transmembrane region" description="Helical" evidence="1">
    <location>
        <begin position="31"/>
        <end position="49"/>
    </location>
</feature>
<dbReference type="Pfam" id="PF04471">
    <property type="entry name" value="Mrr_cat"/>
    <property type="match status" value="1"/>
</dbReference>
<keyword evidence="3" id="KW-0378">Hydrolase</keyword>
<dbReference type="Gene3D" id="3.40.1350.10">
    <property type="match status" value="1"/>
</dbReference>
<dbReference type="OrthoDB" id="9797274at2"/>
<dbReference type="InterPro" id="IPR007560">
    <property type="entry name" value="Restrct_endonuc_IV_Mrr"/>
</dbReference>
<reference evidence="3 4" key="1">
    <citation type="submission" date="2018-03" db="EMBL/GenBank/DDBJ databases">
        <title>Genomic Encyclopedia of Type Strains, Phase III (KMG-III): the genomes of soil and plant-associated and newly described type strains.</title>
        <authorList>
            <person name="Whitman W."/>
        </authorList>
    </citation>
    <scope>NUCLEOTIDE SEQUENCE [LARGE SCALE GENOMIC DNA]</scope>
    <source>
        <strain evidence="3 4">CGMCC 1.07653</strain>
    </source>
</reference>
<keyword evidence="1" id="KW-0812">Transmembrane</keyword>
<dbReference type="RefSeq" id="WP_106588053.1">
    <property type="nucleotide sequence ID" value="NZ_PYAV01000004.1"/>
</dbReference>
<dbReference type="PANTHER" id="PTHR30015">
    <property type="entry name" value="MRR RESTRICTION SYSTEM PROTEIN"/>
    <property type="match status" value="1"/>
</dbReference>
<dbReference type="GO" id="GO:0009307">
    <property type="term" value="P:DNA restriction-modification system"/>
    <property type="evidence" value="ECO:0007669"/>
    <property type="project" value="InterPro"/>
</dbReference>
<dbReference type="AlphaFoldDB" id="A0A2P8HQL4"/>
<dbReference type="PANTHER" id="PTHR30015:SF6">
    <property type="entry name" value="SLL1429 PROTEIN"/>
    <property type="match status" value="1"/>
</dbReference>
<keyword evidence="1" id="KW-1133">Transmembrane helix</keyword>
<dbReference type="InterPro" id="IPR011335">
    <property type="entry name" value="Restrct_endonuc-II-like"/>
</dbReference>
<dbReference type="InterPro" id="IPR052906">
    <property type="entry name" value="Type_IV_Methyl-Rstrct_Enzyme"/>
</dbReference>
<sequence length="174" mass="19670">MKTKLLWLVIIGASAGVPVYVQTDDMRTAGWAALFATILLFSFWLYRFIKKRRTGLGYVDRLDGYAFESYIAELLKASGYKHVSVTQGSSDFGADLVIDTAETRIVLQAKRYNSTIGVRAVQEVYTAMPYYEADMAWVVSNSYYTKAAHTLASAAGVTLIDRDELERWMKDTRY</sequence>
<name>A0A2P8HQL4_9BACI</name>
<dbReference type="GO" id="GO:0003677">
    <property type="term" value="F:DNA binding"/>
    <property type="evidence" value="ECO:0007669"/>
    <property type="project" value="InterPro"/>
</dbReference>
<dbReference type="InterPro" id="IPR011856">
    <property type="entry name" value="tRNA_endonuc-like_dom_sf"/>
</dbReference>
<keyword evidence="3" id="KW-0540">Nuclease</keyword>
<comment type="caution">
    <text evidence="3">The sequence shown here is derived from an EMBL/GenBank/DDBJ whole genome shotgun (WGS) entry which is preliminary data.</text>
</comment>
<accession>A0A2P8HQL4</accession>